<organism evidence="1 2">
    <name type="scientific">Falsochrobactrum tianjinense</name>
    <dbReference type="NCBI Taxonomy" id="2706015"/>
    <lineage>
        <taxon>Bacteria</taxon>
        <taxon>Pseudomonadati</taxon>
        <taxon>Pseudomonadota</taxon>
        <taxon>Alphaproteobacteria</taxon>
        <taxon>Hyphomicrobiales</taxon>
        <taxon>Brucellaceae</taxon>
        <taxon>Falsochrobactrum</taxon>
    </lineage>
</organism>
<comment type="caution">
    <text evidence="1">The sequence shown here is derived from an EMBL/GenBank/DDBJ whole genome shotgun (WGS) entry which is preliminary data.</text>
</comment>
<accession>A0A949UU80</accession>
<evidence type="ECO:0000313" key="1">
    <source>
        <dbReference type="EMBL" id="MBV2144615.1"/>
    </source>
</evidence>
<proteinExistence type="predicted"/>
<protein>
    <submittedName>
        <fullName evidence="1">Uncharacterized protein</fullName>
    </submittedName>
</protein>
<name>A0A949UU80_9HYPH</name>
<evidence type="ECO:0000313" key="2">
    <source>
        <dbReference type="Proteomes" id="UP000752297"/>
    </source>
</evidence>
<sequence>MSNMNETVRQQLSLSQAWTREADRPSAFGSLFSIQSLKQAALRIADIRHGKNLQTRDLVGLLISHAARNKRLAQPRTMMRMTLPVNLDRVAVRLTIEN</sequence>
<dbReference type="AlphaFoldDB" id="A0A949UU80"/>
<dbReference type="Proteomes" id="UP000752297">
    <property type="component" value="Unassembled WGS sequence"/>
</dbReference>
<reference evidence="1 2" key="1">
    <citation type="submission" date="2021-06" db="EMBL/GenBank/DDBJ databases">
        <title>Falsochrobactrum tianjin sp.nov., a new petroleum-degrading bacteria isolated from oily soils.</title>
        <authorList>
            <person name="Chen G."/>
            <person name="Chen H."/>
            <person name="Tian J."/>
            <person name="Qing J."/>
            <person name="Zhong L."/>
            <person name="Ma W."/>
            <person name="Song Y."/>
            <person name="Cui X."/>
            <person name="Yan B."/>
        </authorList>
    </citation>
    <scope>NUCLEOTIDE SEQUENCE [LARGE SCALE GENOMIC DNA]</scope>
    <source>
        <strain evidence="1 2">TDYN1</strain>
    </source>
</reference>
<dbReference type="RefSeq" id="WP_217678605.1">
    <property type="nucleotide sequence ID" value="NZ_JAHRVA010000006.1"/>
</dbReference>
<dbReference type="EMBL" id="JAHRVA010000006">
    <property type="protein sequence ID" value="MBV2144615.1"/>
    <property type="molecule type" value="Genomic_DNA"/>
</dbReference>
<gene>
    <name evidence="1" type="ORF">KUG47_14035</name>
</gene>
<keyword evidence="2" id="KW-1185">Reference proteome</keyword>